<keyword evidence="1" id="KW-0732">Signal</keyword>
<dbReference type="EMBL" id="MYFO01000040">
    <property type="protein sequence ID" value="TFE83972.1"/>
    <property type="molecule type" value="Genomic_DNA"/>
</dbReference>
<feature type="signal peptide" evidence="1">
    <location>
        <begin position="1"/>
        <end position="27"/>
    </location>
</feature>
<evidence type="ECO:0000256" key="1">
    <source>
        <dbReference type="SAM" id="SignalP"/>
    </source>
</evidence>
<gene>
    <name evidence="2" type="ORF">B5M42_21440</name>
</gene>
<protein>
    <recommendedName>
        <fullName evidence="4">Lipoprotein</fullName>
    </recommendedName>
</protein>
<keyword evidence="3" id="KW-1185">Reference proteome</keyword>
<proteinExistence type="predicted"/>
<dbReference type="Proteomes" id="UP000298246">
    <property type="component" value="Unassembled WGS sequence"/>
</dbReference>
<accession>A0A4Y8PTJ4</accession>
<reference evidence="2 3" key="1">
    <citation type="submission" date="2017-03" db="EMBL/GenBank/DDBJ databases">
        <title>Isolation of Levoglucosan Utilizing Bacteria.</title>
        <authorList>
            <person name="Arya A.S."/>
        </authorList>
    </citation>
    <scope>NUCLEOTIDE SEQUENCE [LARGE SCALE GENOMIC DNA]</scope>
    <source>
        <strain evidence="2 3">MEC069</strain>
    </source>
</reference>
<dbReference type="PROSITE" id="PS51257">
    <property type="entry name" value="PROKAR_LIPOPROTEIN"/>
    <property type="match status" value="1"/>
</dbReference>
<evidence type="ECO:0000313" key="3">
    <source>
        <dbReference type="Proteomes" id="UP000298246"/>
    </source>
</evidence>
<sequence>MRHWLSAAAALAVCGLLAACATGGKSAAVEPAPSAALAAASSPVSALVQHPVPTVAAGSFTAPPAAPADHTASVDSVELRFGPIESALPLAVIKPDQLASVIAVWPLADGGKVLLYQTPADNENVYAALQTDTELFAVGPIGYTAQPDQYEVSEVEALHGAYVKIIGACGANCPISAYVRLGQPVPVLLRIEAHTEEVDLDGDGSCEIVASVGTLAETTVYTVVRGEPAVANLNALLHASLVIYNKQSGVFQAQGPQGAASGWRWSKNRLTRVAPAGSQP</sequence>
<comment type="caution">
    <text evidence="2">The sequence shown here is derived from an EMBL/GenBank/DDBJ whole genome shotgun (WGS) entry which is preliminary data.</text>
</comment>
<evidence type="ECO:0000313" key="2">
    <source>
        <dbReference type="EMBL" id="TFE83972.1"/>
    </source>
</evidence>
<evidence type="ECO:0008006" key="4">
    <source>
        <dbReference type="Google" id="ProtNLM"/>
    </source>
</evidence>
<dbReference type="AlphaFoldDB" id="A0A4Y8PTJ4"/>
<feature type="chain" id="PRO_5039406751" description="Lipoprotein" evidence="1">
    <location>
        <begin position="28"/>
        <end position="280"/>
    </location>
</feature>
<dbReference type="RefSeq" id="WP_134756591.1">
    <property type="nucleotide sequence ID" value="NZ_MYFO02000016.1"/>
</dbReference>
<name>A0A4Y8PTJ4_9BACL</name>
<organism evidence="2 3">
    <name type="scientific">Paenibacillus athensensis</name>
    <dbReference type="NCBI Taxonomy" id="1967502"/>
    <lineage>
        <taxon>Bacteria</taxon>
        <taxon>Bacillati</taxon>
        <taxon>Bacillota</taxon>
        <taxon>Bacilli</taxon>
        <taxon>Bacillales</taxon>
        <taxon>Paenibacillaceae</taxon>
        <taxon>Paenibacillus</taxon>
    </lineage>
</organism>
<dbReference type="OrthoDB" id="2624422at2"/>